<dbReference type="PANTHER" id="PTHR10788:SF106">
    <property type="entry name" value="BCDNA.GH08860"/>
    <property type="match status" value="1"/>
</dbReference>
<dbReference type="GO" id="GO:0005992">
    <property type="term" value="P:trehalose biosynthetic process"/>
    <property type="evidence" value="ECO:0007669"/>
    <property type="project" value="InterPro"/>
</dbReference>
<dbReference type="AlphaFoldDB" id="A0A6J6PBJ6"/>
<dbReference type="InterPro" id="IPR001830">
    <property type="entry name" value="Glyco_trans_20"/>
</dbReference>
<accession>A0A6J6PBJ6</accession>
<dbReference type="Pfam" id="PF00982">
    <property type="entry name" value="Glyco_transf_20"/>
    <property type="match status" value="1"/>
</dbReference>
<organism evidence="1">
    <name type="scientific">freshwater metagenome</name>
    <dbReference type="NCBI Taxonomy" id="449393"/>
    <lineage>
        <taxon>unclassified sequences</taxon>
        <taxon>metagenomes</taxon>
        <taxon>ecological metagenomes</taxon>
    </lineage>
</organism>
<dbReference type="PANTHER" id="PTHR10788">
    <property type="entry name" value="TREHALOSE-6-PHOSPHATE SYNTHASE"/>
    <property type="match status" value="1"/>
</dbReference>
<sequence>MSESRERPVVIVSNRGPVSYRVDQGELVGMRGAGGLVSGLAPLLESGRASWIAAALSPADRSAVAAGTATPDGLAVRLLSLDPVDQALAYDLISNQTLWFVHHGLFDLTRSPSYTAQWYEAWNAYRRINQEFARAVCESAPDGAAVLIQDYHLTLMAPMLAAERPDLSTVHFHHTPFAGPDMLRVLPPAVRDEMLNSLNAHHACGFHTSDWAGNFSQDLLRWPASGNDRAESSPAKIFASSLSTDAADLRSTAQSEQCEKNLRALEEALGDSQLILRIDRMELSKNILRGFQAYDLLLQERSDLHGRVVFLACCYPSRENVPEYALYKEQVAAEVAMVNARWGTATWQPIQFETDDDYVRSVAALRRYDVLLVNPIRDGLNLVAKEGPLINERSGQVVLSTEAGAWAELGSAALGVNPFDVEETAQMLGVALDRSPQERSTSAAELAQLVAKRTPMDWLQDQLAAAD</sequence>
<dbReference type="Gene3D" id="3.40.50.2000">
    <property type="entry name" value="Glycogen Phosphorylase B"/>
    <property type="match status" value="2"/>
</dbReference>
<name>A0A6J6PBJ6_9ZZZZ</name>
<evidence type="ECO:0000313" key="1">
    <source>
        <dbReference type="EMBL" id="CAB4696209.1"/>
    </source>
</evidence>
<reference evidence="1" key="1">
    <citation type="submission" date="2020-05" db="EMBL/GenBank/DDBJ databases">
        <authorList>
            <person name="Chiriac C."/>
            <person name="Salcher M."/>
            <person name="Ghai R."/>
            <person name="Kavagutti S V."/>
        </authorList>
    </citation>
    <scope>NUCLEOTIDE SEQUENCE</scope>
</reference>
<gene>
    <name evidence="1" type="ORF">UFOPK2582_00699</name>
    <name evidence="2" type="ORF">UFOPK4354_00578</name>
</gene>
<dbReference type="SUPFAM" id="SSF53756">
    <property type="entry name" value="UDP-Glycosyltransferase/glycogen phosphorylase"/>
    <property type="match status" value="1"/>
</dbReference>
<dbReference type="EMBL" id="CAEZXS010000065">
    <property type="protein sequence ID" value="CAB4696209.1"/>
    <property type="molecule type" value="Genomic_DNA"/>
</dbReference>
<dbReference type="GO" id="GO:0003825">
    <property type="term" value="F:alpha,alpha-trehalose-phosphate synthase (UDP-forming) activity"/>
    <property type="evidence" value="ECO:0007669"/>
    <property type="project" value="TreeGrafter"/>
</dbReference>
<proteinExistence type="predicted"/>
<evidence type="ECO:0000313" key="2">
    <source>
        <dbReference type="EMBL" id="CAB5064561.1"/>
    </source>
</evidence>
<dbReference type="EMBL" id="CAFBQW010000045">
    <property type="protein sequence ID" value="CAB5064561.1"/>
    <property type="molecule type" value="Genomic_DNA"/>
</dbReference>
<protein>
    <submittedName>
        <fullName evidence="1">Unannotated protein</fullName>
    </submittedName>
</protein>